<dbReference type="EMBL" id="BACD03000042">
    <property type="protein sequence ID" value="GAO51184.1"/>
    <property type="molecule type" value="Genomic_DNA"/>
</dbReference>
<evidence type="ECO:0000313" key="23">
    <source>
        <dbReference type="EMBL" id="GAO51184.1"/>
    </source>
</evidence>
<accession>A0A0E9NMW9</accession>
<comment type="function">
    <text evidence="18">Ceramide hydroxylase involved in the hydroxylation of sphingolipid-associated very long chain fatty acids. Postulated to hydroxylate the very long chain fatty acid of dihydroceramides and phytoceramides at C-2.</text>
</comment>
<dbReference type="EC" id="1.-.-.-" evidence="18"/>
<dbReference type="GO" id="GO:0005789">
    <property type="term" value="C:endoplasmic reticulum membrane"/>
    <property type="evidence" value="ECO:0007669"/>
    <property type="project" value="UniProtKB-SubCell"/>
</dbReference>
<dbReference type="GO" id="GO:0080132">
    <property type="term" value="F:fatty acid 2-hydroxylase activity"/>
    <property type="evidence" value="ECO:0007669"/>
    <property type="project" value="InterPro"/>
</dbReference>
<feature type="binding site" evidence="19">
    <location>
        <position position="253"/>
    </location>
    <ligand>
        <name>Zn(2+)</name>
        <dbReference type="ChEBI" id="CHEBI:29105"/>
        <label>1</label>
    </ligand>
</feature>
<feature type="binding site" description="axial binding residue" evidence="20">
    <location>
        <position position="39"/>
    </location>
    <ligand>
        <name>heme</name>
        <dbReference type="ChEBI" id="CHEBI:30413"/>
    </ligand>
    <ligandPart>
        <name>Fe</name>
        <dbReference type="ChEBI" id="CHEBI:18248"/>
    </ligandPart>
</feature>
<comment type="cofactor">
    <cofactor evidence="18 19">
        <name>Zn(2+)</name>
        <dbReference type="ChEBI" id="CHEBI:29105"/>
    </cofactor>
    <text evidence="18 19">Binds 2 Zn(2+) ions per subunit that likely form a catalytic dimetal center.</text>
</comment>
<comment type="pathway">
    <text evidence="3">Lipid metabolism.</text>
</comment>
<dbReference type="PIRSF" id="PIRSF005149">
    <property type="entry name" value="IPC-B_HD"/>
    <property type="match status" value="1"/>
</dbReference>
<feature type="binding site" evidence="19">
    <location>
        <position position="307"/>
    </location>
    <ligand>
        <name>Zn(2+)</name>
        <dbReference type="ChEBI" id="CHEBI:29105"/>
        <label>1</label>
    </ligand>
</feature>
<organism evidence="23 24">
    <name type="scientific">Saitoella complicata (strain BCRC 22490 / CBS 7301 / JCM 7358 / NBRC 10748 / NRRL Y-17804)</name>
    <dbReference type="NCBI Taxonomy" id="698492"/>
    <lineage>
        <taxon>Eukaryota</taxon>
        <taxon>Fungi</taxon>
        <taxon>Dikarya</taxon>
        <taxon>Ascomycota</taxon>
        <taxon>Taphrinomycotina</taxon>
        <taxon>Taphrinomycotina incertae sedis</taxon>
        <taxon>Saitoella</taxon>
    </lineage>
</organism>
<feature type="binding site" evidence="19">
    <location>
        <position position="330"/>
    </location>
    <ligand>
        <name>Zn(2+)</name>
        <dbReference type="ChEBI" id="CHEBI:29105"/>
        <label>2</label>
    </ligand>
</feature>
<dbReference type="SMART" id="SM01117">
    <property type="entry name" value="Cyt-b5"/>
    <property type="match status" value="1"/>
</dbReference>
<keyword evidence="11 19" id="KW-0862">Zinc</keyword>
<evidence type="ECO:0000256" key="17">
    <source>
        <dbReference type="ARBA" id="ARBA00023160"/>
    </source>
</evidence>
<dbReference type="InterPro" id="IPR001199">
    <property type="entry name" value="Cyt_B5-like_heme/steroid-bd"/>
</dbReference>
<dbReference type="GO" id="GO:0005506">
    <property type="term" value="F:iron ion binding"/>
    <property type="evidence" value="ECO:0007669"/>
    <property type="project" value="UniProtKB-UniRule"/>
</dbReference>
<dbReference type="Gene3D" id="3.10.120.10">
    <property type="entry name" value="Cytochrome b5-like heme/steroid binding domain"/>
    <property type="match status" value="1"/>
</dbReference>
<keyword evidence="13 18" id="KW-0560">Oxidoreductase</keyword>
<reference evidence="23 24" key="3">
    <citation type="journal article" date="2015" name="Genome Announc.">
        <title>Draft Genome Sequence of the Archiascomycetous Yeast Saitoella complicata.</title>
        <authorList>
            <person name="Yamauchi K."/>
            <person name="Kondo S."/>
            <person name="Hamamoto M."/>
            <person name="Takahashi Y."/>
            <person name="Ogura Y."/>
            <person name="Hayashi T."/>
            <person name="Nishida H."/>
        </authorList>
    </citation>
    <scope>NUCLEOTIDE SEQUENCE [LARGE SCALE GENOMIC DNA]</scope>
    <source>
        <strain evidence="23 24">NRRL Y-17804</strain>
    </source>
</reference>
<keyword evidence="24" id="KW-1185">Reference proteome</keyword>
<reference evidence="23 24" key="2">
    <citation type="journal article" date="2014" name="J. Gen. Appl. Microbiol.">
        <title>The early diverging ascomycetous budding yeast Saitoella complicata has three histone deacetylases belonging to the Clr6, Hos2, and Rpd3 lineages.</title>
        <authorList>
            <person name="Nishida H."/>
            <person name="Matsumoto T."/>
            <person name="Kondo S."/>
            <person name="Hamamoto M."/>
            <person name="Yoshikawa H."/>
        </authorList>
    </citation>
    <scope>NUCLEOTIDE SEQUENCE [LARGE SCALE GENOMIC DNA]</scope>
    <source>
        <strain evidence="23 24">NRRL Y-17804</strain>
    </source>
</reference>
<dbReference type="PROSITE" id="PS00191">
    <property type="entry name" value="CYTOCHROME_B5_1"/>
    <property type="match status" value="1"/>
</dbReference>
<evidence type="ECO:0000256" key="10">
    <source>
        <dbReference type="ARBA" id="ARBA00022832"/>
    </source>
</evidence>
<gene>
    <name evidence="23" type="ORF">G7K_5295-t1</name>
</gene>
<comment type="subcellular location">
    <subcellularLocation>
        <location evidence="1">Endoplasmic reticulum membrane</location>
        <topology evidence="1">Multi-pass membrane protein</topology>
    </subcellularLocation>
</comment>
<feature type="binding site" evidence="19">
    <location>
        <position position="329"/>
    </location>
    <ligand>
        <name>Zn(2+)</name>
        <dbReference type="ChEBI" id="CHEBI:29105"/>
        <label>1</label>
    </ligand>
</feature>
<protein>
    <recommendedName>
        <fullName evidence="18">Ceramide very long chain fatty acid hydroxylase</fullName>
        <ecNumber evidence="18">1.-.-.-</ecNumber>
    </recommendedName>
</protein>
<keyword evidence="6 20" id="KW-0349">Heme</keyword>
<dbReference type="PANTHER" id="PTHR12863:SF1">
    <property type="entry name" value="FATTY ACID 2-HYDROXYLASE"/>
    <property type="match status" value="1"/>
</dbReference>
<evidence type="ECO:0000256" key="5">
    <source>
        <dbReference type="ARBA" id="ARBA00022516"/>
    </source>
</evidence>
<evidence type="ECO:0000256" key="12">
    <source>
        <dbReference type="ARBA" id="ARBA00022989"/>
    </source>
</evidence>
<keyword evidence="12 21" id="KW-1133">Transmembrane helix</keyword>
<proteinExistence type="inferred from homology"/>
<comment type="cofactor">
    <cofactor evidence="20">
        <name>Fe cation</name>
        <dbReference type="ChEBI" id="CHEBI:24875"/>
    </cofactor>
</comment>
<evidence type="ECO:0000259" key="22">
    <source>
        <dbReference type="PROSITE" id="PS50255"/>
    </source>
</evidence>
<dbReference type="GO" id="GO:0006633">
    <property type="term" value="P:fatty acid biosynthetic process"/>
    <property type="evidence" value="ECO:0007669"/>
    <property type="project" value="UniProtKB-KW"/>
</dbReference>
<feature type="transmembrane region" description="Helical" evidence="21">
    <location>
        <begin position="178"/>
        <end position="197"/>
    </location>
</feature>
<evidence type="ECO:0000256" key="8">
    <source>
        <dbReference type="ARBA" id="ARBA00022723"/>
    </source>
</evidence>
<feature type="binding site" evidence="19">
    <location>
        <position position="225"/>
    </location>
    <ligand>
        <name>Zn(2+)</name>
        <dbReference type="ChEBI" id="CHEBI:29105"/>
        <label>1</label>
    </ligand>
</feature>
<feature type="binding site" evidence="19">
    <location>
        <position position="326"/>
    </location>
    <ligand>
        <name>Zn(2+)</name>
        <dbReference type="ChEBI" id="CHEBI:29105"/>
        <label>2</label>
    </ligand>
</feature>
<evidence type="ECO:0000256" key="14">
    <source>
        <dbReference type="ARBA" id="ARBA00023004"/>
    </source>
</evidence>
<dbReference type="Pfam" id="PF00173">
    <property type="entry name" value="Cyt-b5"/>
    <property type="match status" value="1"/>
</dbReference>
<feature type="transmembrane region" description="Helical" evidence="21">
    <location>
        <begin position="286"/>
        <end position="310"/>
    </location>
</feature>
<evidence type="ECO:0000256" key="9">
    <source>
        <dbReference type="ARBA" id="ARBA00022824"/>
    </source>
</evidence>
<keyword evidence="15 18" id="KW-0443">Lipid metabolism</keyword>
<dbReference type="InterPro" id="IPR014430">
    <property type="entry name" value="Scs7"/>
</dbReference>
<evidence type="ECO:0000256" key="6">
    <source>
        <dbReference type="ARBA" id="ARBA00022617"/>
    </source>
</evidence>
<evidence type="ECO:0000256" key="13">
    <source>
        <dbReference type="ARBA" id="ARBA00023002"/>
    </source>
</evidence>
<keyword evidence="8 18" id="KW-0479">Metal-binding</keyword>
<dbReference type="STRING" id="698492.A0A0E9NMW9"/>
<evidence type="ECO:0000256" key="4">
    <source>
        <dbReference type="ARBA" id="ARBA00005747"/>
    </source>
</evidence>
<evidence type="ECO:0000256" key="1">
    <source>
        <dbReference type="ARBA" id="ARBA00004477"/>
    </source>
</evidence>
<keyword evidence="10 18" id="KW-0276">Fatty acid metabolism</keyword>
<evidence type="ECO:0000256" key="11">
    <source>
        <dbReference type="ARBA" id="ARBA00022833"/>
    </source>
</evidence>
<name>A0A0E9NMW9_SAICN</name>
<keyword evidence="9 18" id="KW-0256">Endoplasmic reticulum</keyword>
<dbReference type="Pfam" id="PF04116">
    <property type="entry name" value="FA_hydroxylase"/>
    <property type="match status" value="1"/>
</dbReference>
<reference evidence="23 24" key="1">
    <citation type="journal article" date="2011" name="J. Gen. Appl. Microbiol.">
        <title>Draft genome sequencing of the enigmatic yeast Saitoella complicata.</title>
        <authorList>
            <person name="Nishida H."/>
            <person name="Hamamoto M."/>
            <person name="Sugiyama J."/>
        </authorList>
    </citation>
    <scope>NUCLEOTIDE SEQUENCE [LARGE SCALE GENOMIC DNA]</scope>
    <source>
        <strain evidence="23 24">NRRL Y-17804</strain>
    </source>
</reference>
<dbReference type="GO" id="GO:0020037">
    <property type="term" value="F:heme binding"/>
    <property type="evidence" value="ECO:0007669"/>
    <property type="project" value="InterPro"/>
</dbReference>
<keyword evidence="17 18" id="KW-0275">Fatty acid biosynthesis</keyword>
<dbReference type="FunFam" id="3.10.120.10:FF:000007">
    <property type="entry name" value="Sulfite oxidase, mitochondrial"/>
    <property type="match status" value="1"/>
</dbReference>
<evidence type="ECO:0000256" key="15">
    <source>
        <dbReference type="ARBA" id="ARBA00023098"/>
    </source>
</evidence>
<feature type="binding site" evidence="19">
    <location>
        <position position="230"/>
    </location>
    <ligand>
        <name>Zn(2+)</name>
        <dbReference type="ChEBI" id="CHEBI:29105"/>
        <label>1</label>
    </ligand>
</feature>
<feature type="binding site" evidence="19">
    <location>
        <position position="249"/>
    </location>
    <ligand>
        <name>Zn(2+)</name>
        <dbReference type="ChEBI" id="CHEBI:29105"/>
        <label>1</label>
    </ligand>
</feature>
<evidence type="ECO:0000256" key="19">
    <source>
        <dbReference type="PIRSR" id="PIRSR005149-1"/>
    </source>
</evidence>
<dbReference type="OMA" id="WTIIEYV"/>
<dbReference type="Proteomes" id="UP000033140">
    <property type="component" value="Unassembled WGS sequence"/>
</dbReference>
<evidence type="ECO:0000256" key="16">
    <source>
        <dbReference type="ARBA" id="ARBA00023136"/>
    </source>
</evidence>
<feature type="binding site" evidence="19">
    <location>
        <position position="252"/>
    </location>
    <ligand>
        <name>Zn(2+)</name>
        <dbReference type="ChEBI" id="CHEBI:29105"/>
        <label>1</label>
    </ligand>
</feature>
<comment type="caution">
    <text evidence="23">The sequence shown here is derived from an EMBL/GenBank/DDBJ whole genome shotgun (WGS) entry which is preliminary data.</text>
</comment>
<evidence type="ECO:0000256" key="18">
    <source>
        <dbReference type="PIRNR" id="PIRNR005149"/>
    </source>
</evidence>
<sequence length="360" mass="41568">MASMRKIHPAWLDNHKSDKSCWVTVGRTVYDVTNFLEDHPGGAELILEYGGQDVQKIMEDEMSHEHSDAAWSMMNEYIVGKLCDDESVAHDEELIPEAKKELGLGNEEEMEVPTDYEADYAKHKFIDLKKPMLAQVWKGGWSNEFYLDQVHRPRHYAGGASAPLFSWAWMEPLSLTPWWVVPIVWIPAVCTVWWLGLQGLGDVRIAAAMFVLGTAVWTLIEYGLHRFLFHLDEMMPEGRVFITLHFLLHGIHHFLPLDRMRLVMPPTLLALLATPIYHLVHLIFPYYFALCGFAGGLFGYICYDVTHYMLHHSKLPQYWRELKAYHLAHHFQDYQMGFGVTSKFWDRVFGTELGIKGKTA</sequence>
<feature type="transmembrane region" description="Helical" evidence="21">
    <location>
        <begin position="203"/>
        <end position="224"/>
    </location>
</feature>
<dbReference type="InterPro" id="IPR036400">
    <property type="entry name" value="Cyt_B5-like_heme/steroid_sf"/>
</dbReference>
<dbReference type="InterPro" id="IPR006694">
    <property type="entry name" value="Fatty_acid_hydroxylase"/>
</dbReference>
<evidence type="ECO:0000256" key="7">
    <source>
        <dbReference type="ARBA" id="ARBA00022692"/>
    </source>
</evidence>
<keyword evidence="7 21" id="KW-0812">Transmembrane</keyword>
<keyword evidence="5 18" id="KW-0444">Lipid biosynthesis</keyword>
<dbReference type="PANTHER" id="PTHR12863">
    <property type="entry name" value="FATTY ACID HYDROXYLASE"/>
    <property type="match status" value="1"/>
</dbReference>
<dbReference type="PROSITE" id="PS50255">
    <property type="entry name" value="CYTOCHROME_B5_2"/>
    <property type="match status" value="1"/>
</dbReference>
<evidence type="ECO:0000256" key="3">
    <source>
        <dbReference type="ARBA" id="ARBA00005189"/>
    </source>
</evidence>
<evidence type="ECO:0000313" key="24">
    <source>
        <dbReference type="Proteomes" id="UP000033140"/>
    </source>
</evidence>
<keyword evidence="14 18" id="KW-0408">Iron</keyword>
<dbReference type="AlphaFoldDB" id="A0A0E9NMW9"/>
<dbReference type="PRINTS" id="PR00363">
    <property type="entry name" value="CYTOCHROMEB5"/>
</dbReference>
<comment type="similarity">
    <text evidence="4 18">Belongs to the sterol desaturase family. SCS7 subfamily.</text>
</comment>
<feature type="binding site" evidence="19">
    <location>
        <position position="311"/>
    </location>
    <ligand>
        <name>Zn(2+)</name>
        <dbReference type="ChEBI" id="CHEBI:29105"/>
        <label>1</label>
    </ligand>
</feature>
<feature type="domain" description="Cytochrome b5 heme-binding" evidence="22">
    <location>
        <begin position="4"/>
        <end position="83"/>
    </location>
</feature>
<evidence type="ECO:0000256" key="21">
    <source>
        <dbReference type="SAM" id="Phobius"/>
    </source>
</evidence>
<comment type="pathway">
    <text evidence="2">Sphingolipid metabolism.</text>
</comment>
<dbReference type="SUPFAM" id="SSF55856">
    <property type="entry name" value="Cytochrome b5-like heme/steroid binding domain"/>
    <property type="match status" value="1"/>
</dbReference>
<evidence type="ECO:0000256" key="20">
    <source>
        <dbReference type="PIRSR" id="PIRSR005149-50"/>
    </source>
</evidence>
<feature type="binding site" description="axial binding residue" evidence="20">
    <location>
        <position position="66"/>
    </location>
    <ligand>
        <name>heme</name>
        <dbReference type="ChEBI" id="CHEBI:30413"/>
    </ligand>
    <ligandPart>
        <name>Fe</name>
        <dbReference type="ChEBI" id="CHEBI:18248"/>
    </ligandPart>
</feature>
<evidence type="ECO:0000256" key="2">
    <source>
        <dbReference type="ARBA" id="ARBA00004991"/>
    </source>
</evidence>
<dbReference type="InterPro" id="IPR018506">
    <property type="entry name" value="Cyt_B5_heme-BS"/>
</dbReference>
<keyword evidence="16 18" id="KW-0472">Membrane</keyword>